<dbReference type="EMBL" id="JAZHXJ010000225">
    <property type="protein sequence ID" value="KAL1868051.1"/>
    <property type="molecule type" value="Genomic_DNA"/>
</dbReference>
<evidence type="ECO:0000313" key="1">
    <source>
        <dbReference type="EMBL" id="KAL1868051.1"/>
    </source>
</evidence>
<reference evidence="1 2" key="1">
    <citation type="journal article" date="2024" name="Commun. Biol.">
        <title>Comparative genomic analysis of thermophilic fungi reveals convergent evolutionary adaptations and gene losses.</title>
        <authorList>
            <person name="Steindorff A.S."/>
            <person name="Aguilar-Pontes M.V."/>
            <person name="Robinson A.J."/>
            <person name="Andreopoulos B."/>
            <person name="LaButti K."/>
            <person name="Kuo A."/>
            <person name="Mondo S."/>
            <person name="Riley R."/>
            <person name="Otillar R."/>
            <person name="Haridas S."/>
            <person name="Lipzen A."/>
            <person name="Grimwood J."/>
            <person name="Schmutz J."/>
            <person name="Clum A."/>
            <person name="Reid I.D."/>
            <person name="Moisan M.C."/>
            <person name="Butler G."/>
            <person name="Nguyen T.T.M."/>
            <person name="Dewar K."/>
            <person name="Conant G."/>
            <person name="Drula E."/>
            <person name="Henrissat B."/>
            <person name="Hansel C."/>
            <person name="Singer S."/>
            <person name="Hutchinson M.I."/>
            <person name="de Vries R.P."/>
            <person name="Natvig D.O."/>
            <person name="Powell A.J."/>
            <person name="Tsang A."/>
            <person name="Grigoriev I.V."/>
        </authorList>
    </citation>
    <scope>NUCLEOTIDE SEQUENCE [LARGE SCALE GENOMIC DNA]</scope>
    <source>
        <strain evidence="1 2">ATCC 24622</strain>
    </source>
</reference>
<protein>
    <submittedName>
        <fullName evidence="1">Uncharacterized protein</fullName>
    </submittedName>
</protein>
<dbReference type="Proteomes" id="UP001586593">
    <property type="component" value="Unassembled WGS sequence"/>
</dbReference>
<accession>A0ABR3WWJ9</accession>
<gene>
    <name evidence="1" type="ORF">VTK73DRAFT_3852</name>
</gene>
<evidence type="ECO:0000313" key="2">
    <source>
        <dbReference type="Proteomes" id="UP001586593"/>
    </source>
</evidence>
<comment type="caution">
    <text evidence="1">The sequence shown here is derived from an EMBL/GenBank/DDBJ whole genome shotgun (WGS) entry which is preliminary data.</text>
</comment>
<sequence length="53" mass="5914">MNRDQAVWAELATVIGRDFVTLEILSTSIQRLARDKSRFRPVLSNPGTGLISL</sequence>
<organism evidence="1 2">
    <name type="scientific">Phialemonium thermophilum</name>
    <dbReference type="NCBI Taxonomy" id="223376"/>
    <lineage>
        <taxon>Eukaryota</taxon>
        <taxon>Fungi</taxon>
        <taxon>Dikarya</taxon>
        <taxon>Ascomycota</taxon>
        <taxon>Pezizomycotina</taxon>
        <taxon>Sordariomycetes</taxon>
        <taxon>Sordariomycetidae</taxon>
        <taxon>Cephalothecales</taxon>
        <taxon>Cephalothecaceae</taxon>
        <taxon>Phialemonium</taxon>
    </lineage>
</organism>
<proteinExistence type="predicted"/>
<keyword evidence="2" id="KW-1185">Reference proteome</keyword>
<name>A0ABR3WWJ9_9PEZI</name>